<comment type="similarity">
    <text evidence="5">Belongs to the ligand-gated ion channel (TC 1.A.9) family.</text>
</comment>
<keyword evidence="5" id="KW-0407">Ion channel</keyword>
<comment type="subcellular location">
    <subcellularLocation>
        <location evidence="1">Membrane</location>
        <topology evidence="1">Multi-pass membrane protein</topology>
    </subcellularLocation>
</comment>
<dbReference type="EMBL" id="JBJQND010000017">
    <property type="protein sequence ID" value="KAL3843126.1"/>
    <property type="molecule type" value="Genomic_DNA"/>
</dbReference>
<keyword evidence="5" id="KW-0406">Ion transport</keyword>
<feature type="transmembrane region" description="Helical" evidence="5">
    <location>
        <begin position="226"/>
        <end position="249"/>
    </location>
</feature>
<dbReference type="InterPro" id="IPR006202">
    <property type="entry name" value="Neur_chan_lig-bd"/>
</dbReference>
<feature type="domain" description="Neurotransmitter-gated ion-channel transmembrane" evidence="7">
    <location>
        <begin position="231"/>
        <end position="352"/>
    </location>
</feature>
<dbReference type="GO" id="GO:0016020">
    <property type="term" value="C:membrane"/>
    <property type="evidence" value="ECO:0007669"/>
    <property type="project" value="UniProtKB-SubCell"/>
</dbReference>
<evidence type="ECO:0000259" key="7">
    <source>
        <dbReference type="Pfam" id="PF02932"/>
    </source>
</evidence>
<dbReference type="InterPro" id="IPR018000">
    <property type="entry name" value="Neurotransmitter_ion_chnl_CS"/>
</dbReference>
<feature type="transmembrane region" description="Helical" evidence="5">
    <location>
        <begin position="392"/>
        <end position="412"/>
    </location>
</feature>
<dbReference type="InterPro" id="IPR006029">
    <property type="entry name" value="Neurotrans-gated_channel_TM"/>
</dbReference>
<keyword evidence="5" id="KW-0732">Signal</keyword>
<name>A0ABD3U156_SINWO</name>
<feature type="transmembrane region" description="Helical" evidence="5">
    <location>
        <begin position="256"/>
        <end position="274"/>
    </location>
</feature>
<dbReference type="CDD" id="cd19051">
    <property type="entry name" value="LGIC_TM_cation"/>
    <property type="match status" value="1"/>
</dbReference>
<dbReference type="PROSITE" id="PS00236">
    <property type="entry name" value="NEUROTR_ION_CHANNEL"/>
    <property type="match status" value="1"/>
</dbReference>
<keyword evidence="9" id="KW-1185">Reference proteome</keyword>
<keyword evidence="2 5" id="KW-0812">Transmembrane</keyword>
<evidence type="ECO:0000256" key="4">
    <source>
        <dbReference type="ARBA" id="ARBA00023136"/>
    </source>
</evidence>
<dbReference type="PANTHER" id="PTHR18945">
    <property type="entry name" value="NEUROTRANSMITTER GATED ION CHANNEL"/>
    <property type="match status" value="1"/>
</dbReference>
<evidence type="ECO:0000313" key="9">
    <source>
        <dbReference type="Proteomes" id="UP001634394"/>
    </source>
</evidence>
<evidence type="ECO:0000256" key="3">
    <source>
        <dbReference type="ARBA" id="ARBA00022989"/>
    </source>
</evidence>
<dbReference type="Gene3D" id="2.70.170.10">
    <property type="entry name" value="Neurotransmitter-gated ion-channel ligand-binding domain"/>
    <property type="match status" value="1"/>
</dbReference>
<feature type="domain" description="Neurotransmitter-gated ion-channel ligand-binding" evidence="6">
    <location>
        <begin position="24"/>
        <end position="224"/>
    </location>
</feature>
<dbReference type="CDD" id="cd18989">
    <property type="entry name" value="LGIC_ECD_cation"/>
    <property type="match status" value="1"/>
</dbReference>
<gene>
    <name evidence="8" type="ORF">ACJMK2_021078</name>
</gene>
<accession>A0ABD3U156</accession>
<protein>
    <submittedName>
        <fullName evidence="8">Uncharacterized protein</fullName>
    </submittedName>
</protein>
<dbReference type="AlphaFoldDB" id="A0ABD3U156"/>
<evidence type="ECO:0000256" key="1">
    <source>
        <dbReference type="ARBA" id="ARBA00004141"/>
    </source>
</evidence>
<evidence type="ECO:0000256" key="2">
    <source>
        <dbReference type="ARBA" id="ARBA00022692"/>
    </source>
</evidence>
<dbReference type="InterPro" id="IPR006201">
    <property type="entry name" value="Neur_channel"/>
</dbReference>
<feature type="transmembrane region" description="Helical" evidence="5">
    <location>
        <begin position="286"/>
        <end position="309"/>
    </location>
</feature>
<dbReference type="InterPro" id="IPR038050">
    <property type="entry name" value="Neuro_actylchol_rec"/>
</dbReference>
<keyword evidence="3 5" id="KW-1133">Transmembrane helix</keyword>
<keyword evidence="4 5" id="KW-0472">Membrane</keyword>
<dbReference type="GO" id="GO:0034220">
    <property type="term" value="P:monoatomic ion transmembrane transport"/>
    <property type="evidence" value="ECO:0007669"/>
    <property type="project" value="UniProtKB-KW"/>
</dbReference>
<dbReference type="Gene3D" id="1.20.58.390">
    <property type="entry name" value="Neurotransmitter-gated ion-channel transmembrane domain"/>
    <property type="match status" value="1"/>
</dbReference>
<dbReference type="InterPro" id="IPR036719">
    <property type="entry name" value="Neuro-gated_channel_TM_sf"/>
</dbReference>
<dbReference type="Pfam" id="PF02931">
    <property type="entry name" value="Neur_chan_LBD"/>
    <property type="match status" value="1"/>
</dbReference>
<sequence length="418" mass="47330">MWTTVLVSFCITLAVYGQTMNDSTKLIEDLLNGYDKMVRPIVDQSQPVSLNISMDLVAIQEFDEVLEKFSVVAIIYITWMDPRMMWNPLNYNGLYTTTIPVSNIWTPMLIVGNSFDKIEPIGGDWMTARYYANGVSVYSPGNVFQTTCSVDVTFYPFDTQSCKVMLIPWGSLPNEIALKSNSDVVLKSFFSENGEWEILSTSVALAETNTFSLIQFNIKMKRRPTFFLVNVILPIIFMGLLNIMVFLLPAESGERISFAITVLLAIAVFLTLVGDNLPKTSQPMSMICYFLLVNLSLSTFICIVTILNLQLYHKPESKPVPRLLVSITRKLNCMSGPARDAIQPYIPAVINEVSCIEKEKMSYKLIKESSQLWASHEELVNWKEISRMVDKVMCTVSFLWLFISSTAFIVMISNNQEI</sequence>
<dbReference type="InterPro" id="IPR036734">
    <property type="entry name" value="Neur_chan_lig-bd_sf"/>
</dbReference>
<feature type="signal peptide" evidence="5">
    <location>
        <begin position="1"/>
        <end position="17"/>
    </location>
</feature>
<proteinExistence type="inferred from homology"/>
<dbReference type="FunFam" id="2.70.170.10:FF:000028">
    <property type="entry name" value="AcetylCholine Receptor"/>
    <property type="match status" value="1"/>
</dbReference>
<keyword evidence="5" id="KW-0813">Transport</keyword>
<organism evidence="8 9">
    <name type="scientific">Sinanodonta woodiana</name>
    <name type="common">Chinese pond mussel</name>
    <name type="synonym">Anodonta woodiana</name>
    <dbReference type="NCBI Taxonomy" id="1069815"/>
    <lineage>
        <taxon>Eukaryota</taxon>
        <taxon>Metazoa</taxon>
        <taxon>Spiralia</taxon>
        <taxon>Lophotrochozoa</taxon>
        <taxon>Mollusca</taxon>
        <taxon>Bivalvia</taxon>
        <taxon>Autobranchia</taxon>
        <taxon>Heteroconchia</taxon>
        <taxon>Palaeoheterodonta</taxon>
        <taxon>Unionida</taxon>
        <taxon>Unionoidea</taxon>
        <taxon>Unionidae</taxon>
        <taxon>Unioninae</taxon>
        <taxon>Sinanodonta</taxon>
    </lineage>
</organism>
<dbReference type="SUPFAM" id="SSF63712">
    <property type="entry name" value="Nicotinic receptor ligand binding domain-like"/>
    <property type="match status" value="1"/>
</dbReference>
<dbReference type="SUPFAM" id="SSF90112">
    <property type="entry name" value="Neurotransmitter-gated ion-channel transmembrane pore"/>
    <property type="match status" value="1"/>
</dbReference>
<evidence type="ECO:0000313" key="8">
    <source>
        <dbReference type="EMBL" id="KAL3843126.1"/>
    </source>
</evidence>
<evidence type="ECO:0000256" key="5">
    <source>
        <dbReference type="RuleBase" id="RU000687"/>
    </source>
</evidence>
<comment type="caution">
    <text evidence="8">The sequence shown here is derived from an EMBL/GenBank/DDBJ whole genome shotgun (WGS) entry which is preliminary data.</text>
</comment>
<dbReference type="PRINTS" id="PR00252">
    <property type="entry name" value="NRIONCHANNEL"/>
</dbReference>
<reference evidence="8 9" key="1">
    <citation type="submission" date="2024-11" db="EMBL/GenBank/DDBJ databases">
        <title>Chromosome-level genome assembly of the freshwater bivalve Anodonta woodiana.</title>
        <authorList>
            <person name="Chen X."/>
        </authorList>
    </citation>
    <scope>NUCLEOTIDE SEQUENCE [LARGE SCALE GENOMIC DNA]</scope>
    <source>
        <strain evidence="8">MN2024</strain>
        <tissue evidence="8">Gills</tissue>
    </source>
</reference>
<evidence type="ECO:0000259" key="6">
    <source>
        <dbReference type="Pfam" id="PF02931"/>
    </source>
</evidence>
<dbReference type="Proteomes" id="UP001634394">
    <property type="component" value="Unassembled WGS sequence"/>
</dbReference>
<dbReference type="Pfam" id="PF02932">
    <property type="entry name" value="Neur_chan_memb"/>
    <property type="match status" value="1"/>
</dbReference>
<feature type="chain" id="PRO_5044533026" evidence="5">
    <location>
        <begin position="18"/>
        <end position="418"/>
    </location>
</feature>